<comment type="caution">
    <text evidence="1">The sequence shown here is derived from an EMBL/GenBank/DDBJ whole genome shotgun (WGS) entry which is preliminary data.</text>
</comment>
<evidence type="ECO:0000313" key="2">
    <source>
        <dbReference type="Proteomes" id="UP000611554"/>
    </source>
</evidence>
<sequence length="47" mass="4684">MEGARFTDCVLLGIGGVTAFAGATVSDRDAQGLVRALAGAMGVTIED</sequence>
<gene>
    <name evidence="1" type="ORF">GCM10010140_54850</name>
</gene>
<dbReference type="RefSeq" id="WP_189249344.1">
    <property type="nucleotide sequence ID" value="NZ_BMQJ01000015.1"/>
</dbReference>
<protein>
    <submittedName>
        <fullName evidence="1">Uncharacterized protein</fullName>
    </submittedName>
</protein>
<keyword evidence="2" id="KW-1185">Reference proteome</keyword>
<evidence type="ECO:0000313" key="1">
    <source>
        <dbReference type="EMBL" id="GGQ17610.1"/>
    </source>
</evidence>
<accession>A0ABQ2RAR7</accession>
<organism evidence="1 2">
    <name type="scientific">Streptosporangium pseudovulgare</name>
    <dbReference type="NCBI Taxonomy" id="35765"/>
    <lineage>
        <taxon>Bacteria</taxon>
        <taxon>Bacillati</taxon>
        <taxon>Actinomycetota</taxon>
        <taxon>Actinomycetes</taxon>
        <taxon>Streptosporangiales</taxon>
        <taxon>Streptosporangiaceae</taxon>
        <taxon>Streptosporangium</taxon>
    </lineage>
</organism>
<dbReference type="Proteomes" id="UP000611554">
    <property type="component" value="Unassembled WGS sequence"/>
</dbReference>
<reference evidence="2" key="1">
    <citation type="journal article" date="2019" name="Int. J. Syst. Evol. Microbiol.">
        <title>The Global Catalogue of Microorganisms (GCM) 10K type strain sequencing project: providing services to taxonomists for standard genome sequencing and annotation.</title>
        <authorList>
            <consortium name="The Broad Institute Genomics Platform"/>
            <consortium name="The Broad Institute Genome Sequencing Center for Infectious Disease"/>
            <person name="Wu L."/>
            <person name="Ma J."/>
        </authorList>
    </citation>
    <scope>NUCLEOTIDE SEQUENCE [LARGE SCALE GENOMIC DNA]</scope>
    <source>
        <strain evidence="2">JCM 3115</strain>
    </source>
</reference>
<dbReference type="EMBL" id="BMQJ01000015">
    <property type="protein sequence ID" value="GGQ17610.1"/>
    <property type="molecule type" value="Genomic_DNA"/>
</dbReference>
<proteinExistence type="predicted"/>
<name>A0ABQ2RAR7_9ACTN</name>